<dbReference type="Proteomes" id="UP000005439">
    <property type="component" value="Chromosome"/>
</dbReference>
<dbReference type="KEGG" id="sap:Sulac_1177"/>
<reference evidence="1 2" key="2">
    <citation type="journal article" date="2012" name="Stand. Genomic Sci.">
        <title>Complete genome sequence of the moderately thermophilic mineral-sulfide-oxidizing firmicute Sulfobacillus acidophilus type strain (NAL(T)).</title>
        <authorList>
            <person name="Anderson I."/>
            <person name="Chertkov O."/>
            <person name="Chen A."/>
            <person name="Saunders E."/>
            <person name="Lapidus A."/>
            <person name="Nolan M."/>
            <person name="Lucas S."/>
            <person name="Hammon N."/>
            <person name="Deshpande S."/>
            <person name="Cheng J.F."/>
            <person name="Han C."/>
            <person name="Tapia R."/>
            <person name="Goodwin L.A."/>
            <person name="Pitluck S."/>
            <person name="Liolios K."/>
            <person name="Pagani I."/>
            <person name="Ivanova N."/>
            <person name="Mikhailova N."/>
            <person name="Pati A."/>
            <person name="Palaniappan K."/>
            <person name="Land M."/>
            <person name="Pan C."/>
            <person name="Rohde M."/>
            <person name="Pukall R."/>
            <person name="Goker M."/>
            <person name="Detter J.C."/>
            <person name="Woyke T."/>
            <person name="Bristow J."/>
            <person name="Eisen J.A."/>
            <person name="Markowitz V."/>
            <person name="Hugenholtz P."/>
            <person name="Kyrpides N.C."/>
            <person name="Klenk H.P."/>
            <person name="Mavromatis K."/>
        </authorList>
    </citation>
    <scope>NUCLEOTIDE SEQUENCE [LARGE SCALE GENOMIC DNA]</scope>
    <source>
        <strain evidence="2">ATCC 700253 / DSM 10332 / NAL</strain>
    </source>
</reference>
<evidence type="ECO:0000313" key="1">
    <source>
        <dbReference type="EMBL" id="AEW04677.1"/>
    </source>
</evidence>
<accession>G8TUN0</accession>
<evidence type="ECO:0000313" key="2">
    <source>
        <dbReference type="Proteomes" id="UP000005439"/>
    </source>
</evidence>
<keyword evidence="2" id="KW-1185">Reference proteome</keyword>
<protein>
    <submittedName>
        <fullName evidence="1">Uncharacterized protein</fullName>
    </submittedName>
</protein>
<dbReference type="EMBL" id="CP003179">
    <property type="protein sequence ID" value="AEW04677.1"/>
    <property type="molecule type" value="Genomic_DNA"/>
</dbReference>
<proteinExistence type="predicted"/>
<dbReference type="PATRIC" id="fig|679936.5.peg.1237"/>
<dbReference type="STRING" id="679936.Sulac_1177"/>
<organism evidence="1 2">
    <name type="scientific">Sulfobacillus acidophilus (strain ATCC 700253 / DSM 10332 / NAL)</name>
    <dbReference type="NCBI Taxonomy" id="679936"/>
    <lineage>
        <taxon>Bacteria</taxon>
        <taxon>Bacillati</taxon>
        <taxon>Bacillota</taxon>
        <taxon>Clostridia</taxon>
        <taxon>Eubacteriales</taxon>
        <taxon>Clostridiales Family XVII. Incertae Sedis</taxon>
        <taxon>Sulfobacillus</taxon>
    </lineage>
</organism>
<gene>
    <name evidence="1" type="ordered locus">Sulac_1177</name>
</gene>
<reference evidence="2" key="1">
    <citation type="submission" date="2011-12" db="EMBL/GenBank/DDBJ databases">
        <title>The complete genome of chromosome of Sulfobacillus acidophilus DSM 10332.</title>
        <authorList>
            <person name="Lucas S."/>
            <person name="Han J."/>
            <person name="Lapidus A."/>
            <person name="Bruce D."/>
            <person name="Goodwin L."/>
            <person name="Pitluck S."/>
            <person name="Peters L."/>
            <person name="Kyrpides N."/>
            <person name="Mavromatis K."/>
            <person name="Ivanova N."/>
            <person name="Mikhailova N."/>
            <person name="Chertkov O."/>
            <person name="Saunders E."/>
            <person name="Detter J.C."/>
            <person name="Tapia R."/>
            <person name="Han C."/>
            <person name="Land M."/>
            <person name="Hauser L."/>
            <person name="Markowitz V."/>
            <person name="Cheng J.-F."/>
            <person name="Hugenholtz P."/>
            <person name="Woyke T."/>
            <person name="Wu D."/>
            <person name="Pukall R."/>
            <person name="Gehrich-Schroeter G."/>
            <person name="Schneider S."/>
            <person name="Klenk H.-P."/>
            <person name="Eisen J.A."/>
        </authorList>
    </citation>
    <scope>NUCLEOTIDE SEQUENCE [LARGE SCALE GENOMIC DNA]</scope>
    <source>
        <strain evidence="2">ATCC 700253 / DSM 10332 / NAL</strain>
    </source>
</reference>
<dbReference type="HOGENOM" id="CLU_2669708_0_0_9"/>
<sequence length="75" mass="8609">MVFTFWEMELHPNGTIRETGRHWVYQADSLDDALQKAVYFARLTVPGATIAPSHRGIDVTTTPQGVRIGWYYRPD</sequence>
<dbReference type="AlphaFoldDB" id="G8TUN0"/>
<name>G8TUN0_SULAD</name>